<sequence>MVLEIADLSILPGKNAEFEVAIEAGVKEVISKAKGFIGFKVQKGIENPNRYLLMIEWETLENHMVDFRESPEFAQWRSYVGPYFEKPPAMEHFELLIS</sequence>
<dbReference type="Pfam" id="PF03992">
    <property type="entry name" value="ABM"/>
    <property type="match status" value="1"/>
</dbReference>
<organism evidence="2 3">
    <name type="scientific">Polynucleobacter kasalickyi</name>
    <dbReference type="NCBI Taxonomy" id="1938817"/>
    <lineage>
        <taxon>Bacteria</taxon>
        <taxon>Pseudomonadati</taxon>
        <taxon>Pseudomonadota</taxon>
        <taxon>Betaproteobacteria</taxon>
        <taxon>Burkholderiales</taxon>
        <taxon>Burkholderiaceae</taxon>
        <taxon>Polynucleobacter</taxon>
    </lineage>
</organism>
<keyword evidence="3" id="KW-1185">Reference proteome</keyword>
<dbReference type="Proteomes" id="UP000192708">
    <property type="component" value="Unassembled WGS sequence"/>
</dbReference>
<protein>
    <submittedName>
        <fullName evidence="2">Heme-degrading monooxygenase HmoA</fullName>
    </submittedName>
</protein>
<accession>A0A1W1ZSM6</accession>
<dbReference type="Gene3D" id="3.30.70.100">
    <property type="match status" value="1"/>
</dbReference>
<dbReference type="STRING" id="1938817.SAMN06296008_106103"/>
<reference evidence="2 3" key="1">
    <citation type="submission" date="2017-04" db="EMBL/GenBank/DDBJ databases">
        <authorList>
            <person name="Afonso C.L."/>
            <person name="Miller P.J."/>
            <person name="Scott M.A."/>
            <person name="Spackman E."/>
            <person name="Goraichik I."/>
            <person name="Dimitrov K.M."/>
            <person name="Suarez D.L."/>
            <person name="Swayne D.E."/>
        </authorList>
    </citation>
    <scope>NUCLEOTIDE SEQUENCE [LARGE SCALE GENOMIC DNA]</scope>
    <source>
        <strain evidence="2 3">VK13</strain>
    </source>
</reference>
<dbReference type="InterPro" id="IPR011008">
    <property type="entry name" value="Dimeric_a/b-barrel"/>
</dbReference>
<dbReference type="AlphaFoldDB" id="A0A1W1ZSM6"/>
<evidence type="ECO:0000313" key="2">
    <source>
        <dbReference type="EMBL" id="SMC51490.1"/>
    </source>
</evidence>
<name>A0A1W1ZSM6_9BURK</name>
<dbReference type="InterPro" id="IPR007138">
    <property type="entry name" value="ABM_dom"/>
</dbReference>
<dbReference type="SUPFAM" id="SSF54909">
    <property type="entry name" value="Dimeric alpha+beta barrel"/>
    <property type="match status" value="1"/>
</dbReference>
<gene>
    <name evidence="2" type="ORF">SAMN06296008_106103</name>
</gene>
<dbReference type="EMBL" id="FWXJ01000006">
    <property type="protein sequence ID" value="SMC51490.1"/>
    <property type="molecule type" value="Genomic_DNA"/>
</dbReference>
<dbReference type="PROSITE" id="PS51725">
    <property type="entry name" value="ABM"/>
    <property type="match status" value="1"/>
</dbReference>
<keyword evidence="2" id="KW-0560">Oxidoreductase</keyword>
<dbReference type="OrthoDB" id="9798157at2"/>
<evidence type="ECO:0000313" key="3">
    <source>
        <dbReference type="Proteomes" id="UP000192708"/>
    </source>
</evidence>
<keyword evidence="2" id="KW-0503">Monooxygenase</keyword>
<evidence type="ECO:0000259" key="1">
    <source>
        <dbReference type="PROSITE" id="PS51725"/>
    </source>
</evidence>
<dbReference type="GO" id="GO:0004497">
    <property type="term" value="F:monooxygenase activity"/>
    <property type="evidence" value="ECO:0007669"/>
    <property type="project" value="UniProtKB-KW"/>
</dbReference>
<feature type="domain" description="ABM" evidence="1">
    <location>
        <begin position="2"/>
        <end position="93"/>
    </location>
</feature>
<proteinExistence type="predicted"/>
<dbReference type="RefSeq" id="WP_084283433.1">
    <property type="nucleotide sequence ID" value="NZ_FWXJ01000006.1"/>
</dbReference>